<dbReference type="Proteomes" id="UP000217199">
    <property type="component" value="Unassembled WGS sequence"/>
</dbReference>
<comment type="caution">
    <text evidence="2">The sequence shown here is derived from an EMBL/GenBank/DDBJ whole genome shotgun (WGS) entry which is preliminary data.</text>
</comment>
<evidence type="ECO:0000313" key="3">
    <source>
        <dbReference type="Proteomes" id="UP000217199"/>
    </source>
</evidence>
<evidence type="ECO:0000313" key="2">
    <source>
        <dbReference type="EMBL" id="PAV18415.1"/>
    </source>
</evidence>
<dbReference type="EMBL" id="NBII01000005">
    <property type="protein sequence ID" value="PAV18415.1"/>
    <property type="molecule type" value="Genomic_DNA"/>
</dbReference>
<gene>
    <name evidence="2" type="ORF">PNOK_0525700</name>
</gene>
<accession>A0A286UG20</accession>
<feature type="region of interest" description="Disordered" evidence="1">
    <location>
        <begin position="102"/>
        <end position="151"/>
    </location>
</feature>
<dbReference type="AlphaFoldDB" id="A0A286UG20"/>
<proteinExistence type="predicted"/>
<dbReference type="InParanoid" id="A0A286UG20"/>
<organism evidence="2 3">
    <name type="scientific">Pyrrhoderma noxium</name>
    <dbReference type="NCBI Taxonomy" id="2282107"/>
    <lineage>
        <taxon>Eukaryota</taxon>
        <taxon>Fungi</taxon>
        <taxon>Dikarya</taxon>
        <taxon>Basidiomycota</taxon>
        <taxon>Agaricomycotina</taxon>
        <taxon>Agaricomycetes</taxon>
        <taxon>Hymenochaetales</taxon>
        <taxon>Hymenochaetaceae</taxon>
        <taxon>Pyrrhoderma</taxon>
    </lineage>
</organism>
<evidence type="ECO:0000256" key="1">
    <source>
        <dbReference type="SAM" id="MobiDB-lite"/>
    </source>
</evidence>
<reference evidence="2 3" key="1">
    <citation type="journal article" date="2017" name="Mol. Ecol.">
        <title>Comparative and population genomic landscape of Phellinus noxius: A hypervariable fungus causing root rot in trees.</title>
        <authorList>
            <person name="Chung C.L."/>
            <person name="Lee T.J."/>
            <person name="Akiba M."/>
            <person name="Lee H.H."/>
            <person name="Kuo T.H."/>
            <person name="Liu D."/>
            <person name="Ke H.M."/>
            <person name="Yokoi T."/>
            <person name="Roa M.B."/>
            <person name="Lu M.J."/>
            <person name="Chang Y.Y."/>
            <person name="Ann P.J."/>
            <person name="Tsai J.N."/>
            <person name="Chen C.Y."/>
            <person name="Tzean S.S."/>
            <person name="Ota Y."/>
            <person name="Hattori T."/>
            <person name="Sahashi N."/>
            <person name="Liou R.F."/>
            <person name="Kikuchi T."/>
            <person name="Tsai I.J."/>
        </authorList>
    </citation>
    <scope>NUCLEOTIDE SEQUENCE [LARGE SCALE GENOMIC DNA]</scope>
    <source>
        <strain evidence="2 3">FFPRI411160</strain>
    </source>
</reference>
<name>A0A286UG20_9AGAM</name>
<sequence>MTKAGLDTELNAEWMNTGVEMVGKRVPRYGGGSVNQSRVGGFSVQSMSRLTTPTAYRLPYPTGYSYSYSYSYLYSYSSRAALCGAATLRYWPDVVLVPVPEVPIEAPTPDPDPDTEAPVPSPDTPDKGYPPMTPRSSPRQRRRGRNDLWKR</sequence>
<protein>
    <submittedName>
        <fullName evidence="2">Uncharacterized protein</fullName>
    </submittedName>
</protein>
<keyword evidence="3" id="KW-1185">Reference proteome</keyword>